<name>A0A084SN10_9BACT</name>
<accession>A0A084SN10</accession>
<dbReference type="RefSeq" id="WP_043403888.1">
    <property type="nucleotide sequence ID" value="NZ_JPMI01000232.1"/>
</dbReference>
<evidence type="ECO:0008006" key="3">
    <source>
        <dbReference type="Google" id="ProtNLM"/>
    </source>
</evidence>
<sequence>MDATMETAPVHVIPETRAEPVVPNMFELLGRGVSIHFSTTSFTGEPRLHYQDSCREVNASGEEIRQEQTELGTLVTITLEPDADAGSLLFTVVIPRARVDGPEREVRLETQGFLTRSRFSRLPTDAQLQTYIAVPLRGRASQVDF</sequence>
<organism evidence="1 2">
    <name type="scientific">Archangium violaceum Cb vi76</name>
    <dbReference type="NCBI Taxonomy" id="1406225"/>
    <lineage>
        <taxon>Bacteria</taxon>
        <taxon>Pseudomonadati</taxon>
        <taxon>Myxococcota</taxon>
        <taxon>Myxococcia</taxon>
        <taxon>Myxococcales</taxon>
        <taxon>Cystobacterineae</taxon>
        <taxon>Archangiaceae</taxon>
        <taxon>Archangium</taxon>
    </lineage>
</organism>
<evidence type="ECO:0000313" key="2">
    <source>
        <dbReference type="Proteomes" id="UP000028547"/>
    </source>
</evidence>
<reference evidence="1 2" key="1">
    <citation type="submission" date="2014-07" db="EMBL/GenBank/DDBJ databases">
        <title>Draft Genome Sequence of Gephyronic Acid Producer, Cystobacter violaceus Strain Cb vi76.</title>
        <authorList>
            <person name="Stevens D.C."/>
            <person name="Young J."/>
            <person name="Carmichael R."/>
            <person name="Tan J."/>
            <person name="Taylor R.E."/>
        </authorList>
    </citation>
    <scope>NUCLEOTIDE SEQUENCE [LARGE SCALE GENOMIC DNA]</scope>
    <source>
        <strain evidence="1 2">Cb vi76</strain>
    </source>
</reference>
<evidence type="ECO:0000313" key="1">
    <source>
        <dbReference type="EMBL" id="KFA89845.1"/>
    </source>
</evidence>
<dbReference type="EMBL" id="JPMI01000232">
    <property type="protein sequence ID" value="KFA89845.1"/>
    <property type="molecule type" value="Genomic_DNA"/>
</dbReference>
<proteinExistence type="predicted"/>
<comment type="caution">
    <text evidence="1">The sequence shown here is derived from an EMBL/GenBank/DDBJ whole genome shotgun (WGS) entry which is preliminary data.</text>
</comment>
<protein>
    <recommendedName>
        <fullName evidence="3">Lipoprotein</fullName>
    </recommendedName>
</protein>
<dbReference type="AlphaFoldDB" id="A0A084SN10"/>
<gene>
    <name evidence="1" type="ORF">Q664_32415</name>
</gene>
<dbReference type="Proteomes" id="UP000028547">
    <property type="component" value="Unassembled WGS sequence"/>
</dbReference>